<proteinExistence type="predicted"/>
<organism evidence="1">
    <name type="scientific">Siphoviridae sp. ctNHg2</name>
    <dbReference type="NCBI Taxonomy" id="2825467"/>
    <lineage>
        <taxon>Viruses</taxon>
        <taxon>Duplodnaviria</taxon>
        <taxon>Heunggongvirae</taxon>
        <taxon>Uroviricota</taxon>
        <taxon>Caudoviricetes</taxon>
    </lineage>
</organism>
<dbReference type="EMBL" id="BK016194">
    <property type="protein sequence ID" value="DAG01536.1"/>
    <property type="molecule type" value="Genomic_DNA"/>
</dbReference>
<reference evidence="1" key="1">
    <citation type="journal article" date="2021" name="Proc. Natl. Acad. Sci. U.S.A.">
        <title>A Catalog of Tens of Thousands of Viruses from Human Metagenomes Reveals Hidden Associations with Chronic Diseases.</title>
        <authorList>
            <person name="Tisza M.J."/>
            <person name="Buck C.B."/>
        </authorList>
    </citation>
    <scope>NUCLEOTIDE SEQUENCE</scope>
    <source>
        <strain evidence="1">CtNHg2</strain>
    </source>
</reference>
<evidence type="ECO:0000313" key="1">
    <source>
        <dbReference type="EMBL" id="DAG01536.1"/>
    </source>
</evidence>
<name>A0A8S5V451_9CAUD</name>
<accession>A0A8S5V451</accession>
<protein>
    <submittedName>
        <fullName evidence="1">Uncharacterized protein</fullName>
    </submittedName>
</protein>
<sequence>MPNFYFSSNPLKSSDTRLVIVSPTSVVNRASSGSSNLFDSRVAIYEPRTIVCIHNTHSSSLSSTNRISVVISS</sequence>